<keyword evidence="3" id="KW-1185">Reference proteome</keyword>
<accession>A0A5B7CM17</accession>
<dbReference type="Proteomes" id="UP000324222">
    <property type="component" value="Unassembled WGS sequence"/>
</dbReference>
<dbReference type="EMBL" id="VSRR010000101">
    <property type="protein sequence ID" value="MPC10118.1"/>
    <property type="molecule type" value="Genomic_DNA"/>
</dbReference>
<name>A0A5B7CM17_PORTR</name>
<organism evidence="2 3">
    <name type="scientific">Portunus trituberculatus</name>
    <name type="common">Swimming crab</name>
    <name type="synonym">Neptunus trituberculatus</name>
    <dbReference type="NCBI Taxonomy" id="210409"/>
    <lineage>
        <taxon>Eukaryota</taxon>
        <taxon>Metazoa</taxon>
        <taxon>Ecdysozoa</taxon>
        <taxon>Arthropoda</taxon>
        <taxon>Crustacea</taxon>
        <taxon>Multicrustacea</taxon>
        <taxon>Malacostraca</taxon>
        <taxon>Eumalacostraca</taxon>
        <taxon>Eucarida</taxon>
        <taxon>Decapoda</taxon>
        <taxon>Pleocyemata</taxon>
        <taxon>Brachyura</taxon>
        <taxon>Eubrachyura</taxon>
        <taxon>Portunoidea</taxon>
        <taxon>Portunidae</taxon>
        <taxon>Portuninae</taxon>
        <taxon>Portunus</taxon>
    </lineage>
</organism>
<proteinExistence type="predicted"/>
<feature type="region of interest" description="Disordered" evidence="1">
    <location>
        <begin position="79"/>
        <end position="109"/>
    </location>
</feature>
<evidence type="ECO:0000313" key="3">
    <source>
        <dbReference type="Proteomes" id="UP000324222"/>
    </source>
</evidence>
<evidence type="ECO:0000256" key="1">
    <source>
        <dbReference type="SAM" id="MobiDB-lite"/>
    </source>
</evidence>
<gene>
    <name evidence="2" type="ORF">E2C01_002747</name>
</gene>
<evidence type="ECO:0000313" key="2">
    <source>
        <dbReference type="EMBL" id="MPC10118.1"/>
    </source>
</evidence>
<dbReference type="AlphaFoldDB" id="A0A5B7CM17"/>
<protein>
    <submittedName>
        <fullName evidence="2">Uncharacterized protein</fullName>
    </submittedName>
</protein>
<comment type="caution">
    <text evidence="2">The sequence shown here is derived from an EMBL/GenBank/DDBJ whole genome shotgun (WGS) entry which is preliminary data.</text>
</comment>
<reference evidence="2 3" key="1">
    <citation type="submission" date="2019-05" db="EMBL/GenBank/DDBJ databases">
        <title>Another draft genome of Portunus trituberculatus and its Hox gene families provides insights of decapod evolution.</title>
        <authorList>
            <person name="Jeong J.-H."/>
            <person name="Song I."/>
            <person name="Kim S."/>
            <person name="Choi T."/>
            <person name="Kim D."/>
            <person name="Ryu S."/>
            <person name="Kim W."/>
        </authorList>
    </citation>
    <scope>NUCLEOTIDE SEQUENCE [LARGE SCALE GENOMIC DNA]</scope>
    <source>
        <tissue evidence="2">Muscle</tissue>
    </source>
</reference>
<sequence length="109" mass="11621">MVHDRGDLSLVLSRHFTLGFPATPPPLPLIGQLLPPTTTCTTTATSSPSPSTEAALHRTTADHLRYNCVTFEVATLVTSSQPPLDAPETEKAEKSPNEGLWATLAAKTQ</sequence>